<feature type="binding site" description="covalent" evidence="21">
    <location>
        <position position="146"/>
    </location>
    <ligand>
        <name>heme c</name>
        <dbReference type="ChEBI" id="CHEBI:61717"/>
        <label>1</label>
    </ligand>
</feature>
<feature type="binding site" description="axial binding residue" evidence="20">
    <location>
        <position position="150"/>
    </location>
    <ligand>
        <name>heme c</name>
        <dbReference type="ChEBI" id="CHEBI:61717"/>
        <label>1</label>
    </ligand>
    <ligandPart>
        <name>Fe</name>
        <dbReference type="ChEBI" id="CHEBI:18248"/>
    </ligandPart>
</feature>
<evidence type="ECO:0000256" key="1">
    <source>
        <dbReference type="ARBA" id="ARBA00004533"/>
    </source>
</evidence>
<keyword evidence="6 19" id="KW-0997">Cell inner membrane</keyword>
<dbReference type="Proteomes" id="UP000241788">
    <property type="component" value="Unassembled WGS sequence"/>
</dbReference>
<dbReference type="GO" id="GO:0046872">
    <property type="term" value="F:metal ion binding"/>
    <property type="evidence" value="ECO:0007669"/>
    <property type="project" value="UniProtKB-KW"/>
</dbReference>
<dbReference type="GO" id="GO:0005886">
    <property type="term" value="C:plasma membrane"/>
    <property type="evidence" value="ECO:0007669"/>
    <property type="project" value="UniProtKB-SubCell"/>
</dbReference>
<evidence type="ECO:0000256" key="5">
    <source>
        <dbReference type="ARBA" id="ARBA00022475"/>
    </source>
</evidence>
<feature type="binding site" description="axial binding residue" evidence="20">
    <location>
        <position position="284"/>
    </location>
    <ligand>
        <name>heme c</name>
        <dbReference type="ChEBI" id="CHEBI:61717"/>
        <label>1</label>
    </ligand>
    <ligandPart>
        <name>Fe</name>
        <dbReference type="ChEBI" id="CHEBI:18248"/>
    </ligandPart>
</feature>
<keyword evidence="11" id="KW-0677">Repeat</keyword>
<dbReference type="RefSeq" id="WP_076585866.1">
    <property type="nucleotide sequence ID" value="NZ_FTLW01000002.1"/>
</dbReference>
<comment type="similarity">
    <text evidence="3 19">Belongs to the CcoP / FixP family.</text>
</comment>
<evidence type="ECO:0000256" key="9">
    <source>
        <dbReference type="ARBA" id="ARBA00022692"/>
    </source>
</evidence>
<dbReference type="GO" id="GO:0009055">
    <property type="term" value="F:electron transfer activity"/>
    <property type="evidence" value="ECO:0007669"/>
    <property type="project" value="InterPro"/>
</dbReference>
<dbReference type="Gene3D" id="6.10.280.130">
    <property type="match status" value="1"/>
</dbReference>
<keyword evidence="7 19" id="KW-0349">Heme</keyword>
<feature type="binding site" description="axial binding residue" evidence="20">
    <location>
        <position position="243"/>
    </location>
    <ligand>
        <name>heme c</name>
        <dbReference type="ChEBI" id="CHEBI:61717"/>
        <label>2</label>
    </ligand>
    <ligandPart>
        <name>Fe</name>
        <dbReference type="ChEBI" id="CHEBI:18248"/>
    </ligandPart>
</feature>
<evidence type="ECO:0000313" key="25">
    <source>
        <dbReference type="Proteomes" id="UP000241788"/>
    </source>
</evidence>
<feature type="domain" description="Cytochrome c" evidence="23">
    <location>
        <begin position="133"/>
        <end position="216"/>
    </location>
</feature>
<dbReference type="OrthoDB" id="9811281at2"/>
<dbReference type="UniPathway" id="UPA00705"/>
<sequence length="322" mass="35150">MSDWTTSFTSGWSIYIVVLVLINVVGCAWLLWSNAKRRPGDPGPNETSHVWDGDLTEYNKPMPKWWINLFWLTILFSVGYLIYYPGFGAFAGVSKWTSAGEMKREQAAENKKLEVTFAPYAGKAIDKLAMDPKAVVIGKGIFNNTCSTCHGSAGKGAIGYPNLTDDIWHWGGAPDEVLSSIQQGRQGVMAPWGTVLEGMGGDNAVAYVIAYLRTLSQPQADLRNDYMASQGKKLFDGVCVSCHGLDGKGNTQLGAPSLADAYWLYGDSNEALQKTIRDGRHGVMPAHKELLGDTRTRLVGAYVWSLSQKRGAETGKPDTSVQ</sequence>
<evidence type="ECO:0000256" key="21">
    <source>
        <dbReference type="PIRSR" id="PIRSR000006-2"/>
    </source>
</evidence>
<dbReference type="InterPro" id="IPR004678">
    <property type="entry name" value="Cyt_c_oxidase_cbb3_su3"/>
</dbReference>
<dbReference type="Pfam" id="PF14715">
    <property type="entry name" value="FixP_N"/>
    <property type="match status" value="1"/>
</dbReference>
<keyword evidence="18 19" id="KW-0472">Membrane</keyword>
<keyword evidence="17 19" id="KW-0406">Ion transport</keyword>
<evidence type="ECO:0000256" key="10">
    <source>
        <dbReference type="ARBA" id="ARBA00022723"/>
    </source>
</evidence>
<dbReference type="PROSITE" id="PS51007">
    <property type="entry name" value="CYTC"/>
    <property type="match status" value="2"/>
</dbReference>
<evidence type="ECO:0000256" key="13">
    <source>
        <dbReference type="ARBA" id="ARBA00022982"/>
    </source>
</evidence>
<keyword evidence="25" id="KW-1185">Reference proteome</keyword>
<keyword evidence="15 19" id="KW-0560">Oxidoreductase</keyword>
<reference evidence="25" key="1">
    <citation type="submission" date="2017-01" db="EMBL/GenBank/DDBJ databases">
        <authorList>
            <person name="Varghese N."/>
            <person name="Submissions S."/>
        </authorList>
    </citation>
    <scope>NUCLEOTIDE SEQUENCE [LARGE SCALE GENOMIC DNA]</scope>
    <source>
        <strain evidence="25">UM1</strain>
    </source>
</reference>
<dbReference type="InterPro" id="IPR032858">
    <property type="entry name" value="CcoP_N"/>
</dbReference>
<accession>A0A1N6RGV5</accession>
<comment type="pathway">
    <text evidence="2 19">Energy metabolism; oxidative phosphorylation.</text>
</comment>
<dbReference type="PANTHER" id="PTHR33751:SF1">
    <property type="entry name" value="CBB3-TYPE CYTOCHROME C OXIDASE SUBUNIT FIXP"/>
    <property type="match status" value="1"/>
</dbReference>
<gene>
    <name evidence="24" type="ORF">SAMN05421546_0998</name>
</gene>
<comment type="cofactor">
    <cofactor evidence="19 21">
        <name>heme c</name>
        <dbReference type="ChEBI" id="CHEBI:61717"/>
    </cofactor>
    <text evidence="19 21">Binds 2 heme C groups per subunit.</text>
</comment>
<dbReference type="NCBIfam" id="TIGR00782">
    <property type="entry name" value="ccoP"/>
    <property type="match status" value="1"/>
</dbReference>
<dbReference type="AlphaFoldDB" id="A0A1N6RGV5"/>
<evidence type="ECO:0000256" key="6">
    <source>
        <dbReference type="ARBA" id="ARBA00022519"/>
    </source>
</evidence>
<dbReference type="InterPro" id="IPR036909">
    <property type="entry name" value="Cyt_c-like_dom_sf"/>
</dbReference>
<keyword evidence="10 19" id="KW-0479">Metal-binding</keyword>
<feature type="transmembrane region" description="Helical" evidence="22">
    <location>
        <begin position="65"/>
        <end position="84"/>
    </location>
</feature>
<dbReference type="PIRSF" id="PIRSF000006">
    <property type="entry name" value="Cbb3-Cox_fixP"/>
    <property type="match status" value="1"/>
</dbReference>
<feature type="binding site" description="covalent" evidence="21">
    <location>
        <position position="242"/>
    </location>
    <ligand>
        <name>heme c</name>
        <dbReference type="ChEBI" id="CHEBI:61717"/>
        <label>2</label>
    </ligand>
</feature>
<evidence type="ECO:0000256" key="15">
    <source>
        <dbReference type="ARBA" id="ARBA00023002"/>
    </source>
</evidence>
<keyword evidence="8 19" id="KW-0679">Respiratory chain</keyword>
<dbReference type="PANTHER" id="PTHR33751">
    <property type="entry name" value="CBB3-TYPE CYTOCHROME C OXIDASE SUBUNIT FIXP"/>
    <property type="match status" value="1"/>
</dbReference>
<keyword evidence="14 22" id="KW-1133">Transmembrane helix</keyword>
<proteinExistence type="inferred from homology"/>
<dbReference type="Pfam" id="PF13442">
    <property type="entry name" value="Cytochrome_CBB3"/>
    <property type="match status" value="2"/>
</dbReference>
<dbReference type="SUPFAM" id="SSF46626">
    <property type="entry name" value="Cytochrome c"/>
    <property type="match status" value="2"/>
</dbReference>
<feature type="binding site" description="axial binding residue" evidence="20">
    <location>
        <position position="189"/>
    </location>
    <ligand>
        <name>heme c</name>
        <dbReference type="ChEBI" id="CHEBI:61717"/>
        <label>2</label>
    </ligand>
    <ligandPart>
        <name>Fe</name>
        <dbReference type="ChEBI" id="CHEBI:18248"/>
    </ligandPart>
</feature>
<keyword evidence="13 19" id="KW-0249">Electron transport</keyword>
<name>A0A1N6RGV5_9GAMM</name>
<comment type="subunit">
    <text evidence="19">Component of the cbb3-type cytochrome c oxidase.</text>
</comment>
<evidence type="ECO:0000256" key="18">
    <source>
        <dbReference type="ARBA" id="ARBA00023136"/>
    </source>
</evidence>
<evidence type="ECO:0000256" key="14">
    <source>
        <dbReference type="ARBA" id="ARBA00022989"/>
    </source>
</evidence>
<dbReference type="InterPro" id="IPR038414">
    <property type="entry name" value="CcoP_N_sf"/>
</dbReference>
<organism evidence="24 25">
    <name type="scientific">Solilutibacter tolerans</name>
    <dbReference type="NCBI Taxonomy" id="1604334"/>
    <lineage>
        <taxon>Bacteria</taxon>
        <taxon>Pseudomonadati</taxon>
        <taxon>Pseudomonadota</taxon>
        <taxon>Gammaproteobacteria</taxon>
        <taxon>Lysobacterales</taxon>
        <taxon>Lysobacteraceae</taxon>
        <taxon>Solilutibacter</taxon>
    </lineage>
</organism>
<feature type="binding site" description="covalent" evidence="21">
    <location>
        <position position="149"/>
    </location>
    <ligand>
        <name>heme c</name>
        <dbReference type="ChEBI" id="CHEBI:61717"/>
        <label>1</label>
    </ligand>
</feature>
<evidence type="ECO:0000256" key="2">
    <source>
        <dbReference type="ARBA" id="ARBA00004673"/>
    </source>
</evidence>
<dbReference type="EMBL" id="FTLW01000002">
    <property type="protein sequence ID" value="SIQ27926.1"/>
    <property type="molecule type" value="Genomic_DNA"/>
</dbReference>
<evidence type="ECO:0000256" key="16">
    <source>
        <dbReference type="ARBA" id="ARBA00023004"/>
    </source>
</evidence>
<evidence type="ECO:0000256" key="4">
    <source>
        <dbReference type="ARBA" id="ARBA00022448"/>
    </source>
</evidence>
<evidence type="ECO:0000259" key="23">
    <source>
        <dbReference type="PROSITE" id="PS51007"/>
    </source>
</evidence>
<dbReference type="InterPro" id="IPR009056">
    <property type="entry name" value="Cyt_c-like_dom"/>
</dbReference>
<evidence type="ECO:0000256" key="19">
    <source>
        <dbReference type="PIRNR" id="PIRNR000006"/>
    </source>
</evidence>
<feature type="transmembrane region" description="Helical" evidence="22">
    <location>
        <begin position="12"/>
        <end position="32"/>
    </location>
</feature>
<feature type="domain" description="Cytochrome c" evidence="23">
    <location>
        <begin position="226"/>
        <end position="307"/>
    </location>
</feature>
<keyword evidence="5 19" id="KW-1003">Cell membrane</keyword>
<comment type="function">
    <text evidence="19">C-type cytochrome. Part of the cbb3-type cytochrome c oxidase complex.</text>
</comment>
<evidence type="ECO:0000256" key="8">
    <source>
        <dbReference type="ARBA" id="ARBA00022660"/>
    </source>
</evidence>
<evidence type="ECO:0000313" key="24">
    <source>
        <dbReference type="EMBL" id="SIQ27926.1"/>
    </source>
</evidence>
<evidence type="ECO:0000256" key="11">
    <source>
        <dbReference type="ARBA" id="ARBA00022737"/>
    </source>
</evidence>
<keyword evidence="4 19" id="KW-0813">Transport</keyword>
<dbReference type="GO" id="GO:1902600">
    <property type="term" value="P:proton transmembrane transport"/>
    <property type="evidence" value="ECO:0007669"/>
    <property type="project" value="UniProtKB-KW"/>
</dbReference>
<evidence type="ECO:0000256" key="12">
    <source>
        <dbReference type="ARBA" id="ARBA00022781"/>
    </source>
</evidence>
<dbReference type="Gene3D" id="1.10.760.10">
    <property type="entry name" value="Cytochrome c-like domain"/>
    <property type="match status" value="2"/>
</dbReference>
<evidence type="ECO:0000256" key="7">
    <source>
        <dbReference type="ARBA" id="ARBA00022617"/>
    </source>
</evidence>
<feature type="binding site" description="covalent" evidence="21">
    <location>
        <position position="239"/>
    </location>
    <ligand>
        <name>heme c</name>
        <dbReference type="ChEBI" id="CHEBI:61717"/>
        <label>2</label>
    </ligand>
</feature>
<protein>
    <recommendedName>
        <fullName evidence="19">Cbb3-type cytochrome c oxidase subunit</fullName>
    </recommendedName>
</protein>
<evidence type="ECO:0000256" key="22">
    <source>
        <dbReference type="SAM" id="Phobius"/>
    </source>
</evidence>
<comment type="subcellular location">
    <subcellularLocation>
        <location evidence="1 19">Cell inner membrane</location>
    </subcellularLocation>
</comment>
<evidence type="ECO:0000256" key="20">
    <source>
        <dbReference type="PIRSR" id="PIRSR000006-1"/>
    </source>
</evidence>
<evidence type="ECO:0000256" key="3">
    <source>
        <dbReference type="ARBA" id="ARBA00006113"/>
    </source>
</evidence>
<keyword evidence="12 19" id="KW-0375">Hydrogen ion transport</keyword>
<dbReference type="GO" id="GO:0016491">
    <property type="term" value="F:oxidoreductase activity"/>
    <property type="evidence" value="ECO:0007669"/>
    <property type="project" value="UniProtKB-KW"/>
</dbReference>
<keyword evidence="16 19" id="KW-0408">Iron</keyword>
<keyword evidence="9 22" id="KW-0812">Transmembrane</keyword>
<dbReference type="GO" id="GO:0020037">
    <property type="term" value="F:heme binding"/>
    <property type="evidence" value="ECO:0007669"/>
    <property type="project" value="InterPro"/>
</dbReference>
<dbReference type="STRING" id="1604334.SAMN05421546_0998"/>
<evidence type="ECO:0000256" key="17">
    <source>
        <dbReference type="ARBA" id="ARBA00023065"/>
    </source>
</evidence>
<dbReference type="InterPro" id="IPR050597">
    <property type="entry name" value="Cytochrome_c_Oxidase_Subunit"/>
</dbReference>
<dbReference type="GO" id="GO:0006119">
    <property type="term" value="P:oxidative phosphorylation"/>
    <property type="evidence" value="ECO:0007669"/>
    <property type="project" value="UniProtKB-UniPathway"/>
</dbReference>